<protein>
    <recommendedName>
        <fullName evidence="1">N-acetyltransferase domain-containing protein</fullName>
    </recommendedName>
</protein>
<reference evidence="2" key="2">
    <citation type="submission" date="2023-01" db="EMBL/GenBank/DDBJ databases">
        <title>Draft genome sequence of Algimonas porphyrae strain NBRC 108216.</title>
        <authorList>
            <person name="Sun Q."/>
            <person name="Mori K."/>
        </authorList>
    </citation>
    <scope>NUCLEOTIDE SEQUENCE</scope>
    <source>
        <strain evidence="2">NBRC 108216</strain>
    </source>
</reference>
<dbReference type="Proteomes" id="UP001161390">
    <property type="component" value="Unassembled WGS sequence"/>
</dbReference>
<feature type="domain" description="N-acetyltransferase" evidence="1">
    <location>
        <begin position="234"/>
        <end position="322"/>
    </location>
</feature>
<dbReference type="InterPro" id="IPR036206">
    <property type="entry name" value="ThiamineP_synth_sf"/>
</dbReference>
<dbReference type="PANTHER" id="PTHR31435">
    <property type="entry name" value="PROTEIN NATD1"/>
    <property type="match status" value="1"/>
</dbReference>
<dbReference type="PROSITE" id="PS51729">
    <property type="entry name" value="GNAT_YJDJ"/>
    <property type="match status" value="1"/>
</dbReference>
<accession>A0ABQ5V052</accession>
<evidence type="ECO:0000313" key="2">
    <source>
        <dbReference type="EMBL" id="GLQ20544.1"/>
    </source>
</evidence>
<dbReference type="PANTHER" id="PTHR31435:SF10">
    <property type="entry name" value="BSR4717 PROTEIN"/>
    <property type="match status" value="1"/>
</dbReference>
<keyword evidence="3" id="KW-1185">Reference proteome</keyword>
<comment type="caution">
    <text evidence="2">The sequence shown here is derived from an EMBL/GenBank/DDBJ whole genome shotgun (WGS) entry which is preliminary data.</text>
</comment>
<evidence type="ECO:0000259" key="1">
    <source>
        <dbReference type="PROSITE" id="PS51729"/>
    </source>
</evidence>
<dbReference type="InterPro" id="IPR031165">
    <property type="entry name" value="GNAT_YJDJ"/>
</dbReference>
<dbReference type="Pfam" id="PF02581">
    <property type="entry name" value="TMP-TENI"/>
    <property type="match status" value="1"/>
</dbReference>
<dbReference type="Gene3D" id="3.40.630.30">
    <property type="match status" value="1"/>
</dbReference>
<gene>
    <name evidence="2" type="ORF">GCM10007854_14990</name>
</gene>
<dbReference type="InterPro" id="IPR016181">
    <property type="entry name" value="Acyl_CoA_acyltransferase"/>
</dbReference>
<dbReference type="InterPro" id="IPR022998">
    <property type="entry name" value="ThiamineP_synth_TenI"/>
</dbReference>
<dbReference type="Pfam" id="PF14542">
    <property type="entry name" value="Acetyltransf_CG"/>
    <property type="match status" value="1"/>
</dbReference>
<dbReference type="SUPFAM" id="SSF51391">
    <property type="entry name" value="Thiamin phosphate synthase"/>
    <property type="match status" value="1"/>
</dbReference>
<evidence type="ECO:0000313" key="3">
    <source>
        <dbReference type="Proteomes" id="UP001161390"/>
    </source>
</evidence>
<dbReference type="CDD" id="cd00564">
    <property type="entry name" value="TMP_TenI"/>
    <property type="match status" value="1"/>
</dbReference>
<reference evidence="2" key="1">
    <citation type="journal article" date="2014" name="Int. J. Syst. Evol. Microbiol.">
        <title>Complete genome of a new Firmicutes species belonging to the dominant human colonic microbiota ('Ruminococcus bicirculans') reveals two chromosomes and a selective capacity to utilize plant glucans.</title>
        <authorList>
            <consortium name="NISC Comparative Sequencing Program"/>
            <person name="Wegmann U."/>
            <person name="Louis P."/>
            <person name="Goesmann A."/>
            <person name="Henrissat B."/>
            <person name="Duncan S.H."/>
            <person name="Flint H.J."/>
        </authorList>
    </citation>
    <scope>NUCLEOTIDE SEQUENCE</scope>
    <source>
        <strain evidence="2">NBRC 108216</strain>
    </source>
</reference>
<dbReference type="EMBL" id="BSNJ01000003">
    <property type="protein sequence ID" value="GLQ20544.1"/>
    <property type="molecule type" value="Genomic_DNA"/>
</dbReference>
<dbReference type="InterPro" id="IPR045057">
    <property type="entry name" value="Gcn5-rel_NAT"/>
</dbReference>
<proteinExistence type="predicted"/>
<dbReference type="CDD" id="cd04301">
    <property type="entry name" value="NAT_SF"/>
    <property type="match status" value="1"/>
</dbReference>
<dbReference type="InterPro" id="IPR013785">
    <property type="entry name" value="Aldolase_TIM"/>
</dbReference>
<dbReference type="SUPFAM" id="SSF55729">
    <property type="entry name" value="Acyl-CoA N-acyltransferases (Nat)"/>
    <property type="match status" value="1"/>
</dbReference>
<name>A0ABQ5V052_9PROT</name>
<dbReference type="RefSeq" id="WP_284371255.1">
    <property type="nucleotide sequence ID" value="NZ_BSNJ01000003.1"/>
</dbReference>
<dbReference type="Gene3D" id="3.20.20.70">
    <property type="entry name" value="Aldolase class I"/>
    <property type="match status" value="1"/>
</dbReference>
<organism evidence="2 3">
    <name type="scientific">Algimonas porphyrae</name>
    <dbReference type="NCBI Taxonomy" id="1128113"/>
    <lineage>
        <taxon>Bacteria</taxon>
        <taxon>Pseudomonadati</taxon>
        <taxon>Pseudomonadota</taxon>
        <taxon>Alphaproteobacteria</taxon>
        <taxon>Maricaulales</taxon>
        <taxon>Robiginitomaculaceae</taxon>
        <taxon>Algimonas</taxon>
    </lineage>
</organism>
<sequence length="323" mass="33912">MSPPYANPAPLQSTMGQLAAILPRSAAIRSRLNPLVLMSDPTRTPDLLDLAAAMSPGSALIYRHFGSPGLETRLRQITQDRGVQLLIGNDPVLAEDCQADGVHFSRRTDAETLSSSRAARPDWIISAAASKPVPLTPDHDPRPLDRLDALFISPVFASPSPSAGTPIGVAALQRLTTILPCPVFALGGVTNETAPSLLDTGIAGLASIGGLAQSLRTRSMTASSTQAQLTISKAEDGAMIVFTATVAGADETGELTLRRVADGVWNANHTGVPKAIGGRGVGKALIAAMVEDARQQNYRVVPGCPFVARWFERKPEWADGVAA</sequence>